<evidence type="ECO:0000256" key="7">
    <source>
        <dbReference type="ARBA" id="ARBA00007952"/>
    </source>
</evidence>
<dbReference type="PANTHER" id="PTHR43070">
    <property type="match status" value="1"/>
</dbReference>
<comment type="pathway">
    <text evidence="6">Amino-acid biosynthesis; L-threonine biosynthesis; L-threonine from L-aspartate: step 1/5.</text>
</comment>
<evidence type="ECO:0000256" key="6">
    <source>
        <dbReference type="ARBA" id="ARBA00005139"/>
    </source>
</evidence>
<dbReference type="UniPathway" id="UPA00034">
    <property type="reaction ID" value="UER00015"/>
</dbReference>
<dbReference type="GO" id="GO:0004072">
    <property type="term" value="F:aspartate kinase activity"/>
    <property type="evidence" value="ECO:0007669"/>
    <property type="project" value="UniProtKB-EC"/>
</dbReference>
<dbReference type="GO" id="GO:0009089">
    <property type="term" value="P:lysine biosynthetic process via diaminopimelate"/>
    <property type="evidence" value="ECO:0007669"/>
    <property type="project" value="UniProtKB-UniPathway"/>
</dbReference>
<dbReference type="InterPro" id="IPR045865">
    <property type="entry name" value="ACT-like_dom_sf"/>
</dbReference>
<evidence type="ECO:0000256" key="9">
    <source>
        <dbReference type="ARBA" id="ARBA00022605"/>
    </source>
</evidence>
<dbReference type="Gene3D" id="3.40.1160.10">
    <property type="entry name" value="Acetylglutamate kinase-like"/>
    <property type="match status" value="1"/>
</dbReference>
<dbReference type="SUPFAM" id="SSF55021">
    <property type="entry name" value="ACT-like"/>
    <property type="match status" value="1"/>
</dbReference>
<evidence type="ECO:0000256" key="22">
    <source>
        <dbReference type="ARBA" id="ARBA00044938"/>
    </source>
</evidence>
<dbReference type="SUPFAM" id="SSF51735">
    <property type="entry name" value="NAD(P)-binding Rossmann-fold domains"/>
    <property type="match status" value="1"/>
</dbReference>
<dbReference type="GO" id="GO:0004412">
    <property type="term" value="F:homoserine dehydrogenase activity"/>
    <property type="evidence" value="ECO:0007669"/>
    <property type="project" value="UniProtKB-EC"/>
</dbReference>
<comment type="cofactor">
    <cofactor evidence="1">
        <name>a metal cation</name>
        <dbReference type="ChEBI" id="CHEBI:25213"/>
    </cofactor>
</comment>
<keyword evidence="14 26" id="KW-0418">Kinase</keyword>
<organism evidence="26 27">
    <name type="scientific">Kangiella profundi</name>
    <dbReference type="NCBI Taxonomy" id="1561924"/>
    <lineage>
        <taxon>Bacteria</taxon>
        <taxon>Pseudomonadati</taxon>
        <taxon>Pseudomonadota</taxon>
        <taxon>Gammaproteobacteria</taxon>
        <taxon>Kangiellales</taxon>
        <taxon>Kangiellaceae</taxon>
        <taxon>Kangiella</taxon>
    </lineage>
</organism>
<dbReference type="Pfam" id="PF00742">
    <property type="entry name" value="Homoserine_dh"/>
    <property type="match status" value="1"/>
</dbReference>
<evidence type="ECO:0000256" key="17">
    <source>
        <dbReference type="ARBA" id="ARBA00023002"/>
    </source>
</evidence>
<sequence>MAEKVQIKAETYSEDISLSRNYKNLGINVHKFGGSSLATSKQLEKVCDIIVNQTRPGDIIVVSANGDVTDRLISVAHGRHHSIPELVEYFKQLASELPIDSDSFLKQLSKDFEVIKELSQQIPVPTDSILAFGEKWSARLISELLLGYQCNAQAVDASHYLKLTSLHEYNQFDEQFAEVNFSSLYESFLDHLDCNNTRFVFTGFIASDNNGRLITLGRNGSDYSATAIAQLVQANSVTIWTDVDGIFTADPNIVSNAQRVEHLSLCEAQAISELGANVLHQKTVTPLLTYKTSASIKSSFLNSSVGTEITQHPTSFGQVKTIAAKQALVRIVINNINELSARTVQQKILLNQTASYASNFDRTLDRLTFYVAESDRFNCISIIQAAQFYPIVEKNNLSLISLVGQGIRQNHKVISKFIERLERYSIEEIHYPANAHTLCVLIEDEQAITLLHDLHDTFFEREPSIPIVVLGYGNIGKQFLRILKDNKSEIESSLNQSLSLLAVANSRHYVLSKNCLTRHEDTIELLEDDNNTESRSCDNKPLIESNLNNQLLKALNSYSNKELVVIDLTASEEIANLYTEFANSGWHIISANKIAASDHKLASHIERIQSQKNRKWFKNTTAGAGIPIQSSIKKLKEAGDTILSISGIFSGSLSWLFGQFDGQKAFSELLLEAKNNAFTEPDPREDLSGNDVIRKIRILAREAGFLNARESFEPALSDSLLQGDLPQFWDNLTAVDKYYAELYQQAKSQGGLLRYIATLTKQELTLKLEVIQPEHPFANLNPCDNVFAIRSEWYKDNPLILQGPGAGREVTAAGVLNDLCDLLRSVA</sequence>
<comment type="function">
    <text evidence="22">Bifunctional aspartate kinase and homoserine dehydrogenase that catalyzes the first and the third steps toward the synthesis of lysine, methionine and threonine from aspartate.</text>
</comment>
<name>A0A2K9B109_9GAMM</name>
<evidence type="ECO:0000256" key="1">
    <source>
        <dbReference type="ARBA" id="ARBA00001920"/>
    </source>
</evidence>
<dbReference type="UniPathway" id="UPA00050">
    <property type="reaction ID" value="UER00063"/>
</dbReference>
<evidence type="ECO:0000313" key="27">
    <source>
        <dbReference type="Proteomes" id="UP000232693"/>
    </source>
</evidence>
<comment type="pathway">
    <text evidence="2">Amino-acid biosynthesis; L-lysine biosynthesis via DAP pathway; (S)-tetrahydrodipicolinate from L-aspartate: step 1/4.</text>
</comment>
<dbReference type="InterPro" id="IPR036291">
    <property type="entry name" value="NAD(P)-bd_dom_sf"/>
</dbReference>
<dbReference type="Gene3D" id="1.20.120.1320">
    <property type="entry name" value="Aspartokinase, catalytic domain"/>
    <property type="match status" value="1"/>
</dbReference>
<dbReference type="GO" id="GO:0050661">
    <property type="term" value="F:NADP binding"/>
    <property type="evidence" value="ECO:0007669"/>
    <property type="project" value="InterPro"/>
</dbReference>
<dbReference type="RefSeq" id="WP_106646471.1">
    <property type="nucleotide sequence ID" value="NZ_BMGO01000002.1"/>
</dbReference>
<keyword evidence="9" id="KW-0028">Amino-acid biosynthesis</keyword>
<comment type="catalytic activity">
    <reaction evidence="24">
        <text>L-homoserine + NADP(+) = L-aspartate 4-semialdehyde + NADPH + H(+)</text>
        <dbReference type="Rhea" id="RHEA:15761"/>
        <dbReference type="ChEBI" id="CHEBI:15378"/>
        <dbReference type="ChEBI" id="CHEBI:57476"/>
        <dbReference type="ChEBI" id="CHEBI:57783"/>
        <dbReference type="ChEBI" id="CHEBI:58349"/>
        <dbReference type="ChEBI" id="CHEBI:537519"/>
        <dbReference type="EC" id="1.1.1.3"/>
    </reaction>
    <physiologicalReaction direction="right-to-left" evidence="24">
        <dbReference type="Rhea" id="RHEA:15763"/>
    </physiologicalReaction>
</comment>
<dbReference type="SUPFAM" id="SSF53633">
    <property type="entry name" value="Carbamate kinase-like"/>
    <property type="match status" value="1"/>
</dbReference>
<comment type="catalytic activity">
    <reaction evidence="23">
        <text>L-aspartate + ATP = 4-phospho-L-aspartate + ADP</text>
        <dbReference type="Rhea" id="RHEA:23776"/>
        <dbReference type="ChEBI" id="CHEBI:29991"/>
        <dbReference type="ChEBI" id="CHEBI:30616"/>
        <dbReference type="ChEBI" id="CHEBI:57535"/>
        <dbReference type="ChEBI" id="CHEBI:456216"/>
        <dbReference type="EC" id="2.7.2.4"/>
    </reaction>
    <physiologicalReaction direction="left-to-right" evidence="23">
        <dbReference type="Rhea" id="RHEA:23777"/>
    </physiologicalReaction>
</comment>
<evidence type="ECO:0000256" key="19">
    <source>
        <dbReference type="ARBA" id="ARBA00023053"/>
    </source>
</evidence>
<evidence type="ECO:0000256" key="2">
    <source>
        <dbReference type="ARBA" id="ARBA00004766"/>
    </source>
</evidence>
<dbReference type="PANTHER" id="PTHR43070:SF5">
    <property type="entry name" value="HOMOSERINE DEHYDROGENASE"/>
    <property type="match status" value="1"/>
</dbReference>
<reference evidence="26 27" key="1">
    <citation type="submission" date="2017-12" db="EMBL/GenBank/DDBJ databases">
        <title>Kangiella profundi FT102 completed genome.</title>
        <authorList>
            <person name="Xu J."/>
            <person name="Wang J."/>
            <person name="Lu Y."/>
        </authorList>
    </citation>
    <scope>NUCLEOTIDE SEQUENCE [LARGE SCALE GENOMIC DNA]</scope>
    <source>
        <strain evidence="26 27">FT102</strain>
    </source>
</reference>
<dbReference type="SUPFAM" id="SSF55347">
    <property type="entry name" value="Glyceraldehyde-3-phosphate dehydrogenase-like, C-terminal domain"/>
    <property type="match status" value="1"/>
</dbReference>
<evidence type="ECO:0000256" key="14">
    <source>
        <dbReference type="ARBA" id="ARBA00022777"/>
    </source>
</evidence>
<keyword evidence="18" id="KW-0520">NAD</keyword>
<keyword evidence="13" id="KW-0547">Nucleotide-binding</keyword>
<keyword evidence="27" id="KW-1185">Reference proteome</keyword>
<comment type="pathway">
    <text evidence="5">Amino-acid biosynthesis; L-methionine biosynthesis via de novo pathway; L-homoserine from L-aspartate: step 3/3.</text>
</comment>
<evidence type="ECO:0000256" key="18">
    <source>
        <dbReference type="ARBA" id="ARBA00023027"/>
    </source>
</evidence>
<dbReference type="PROSITE" id="PS00324">
    <property type="entry name" value="ASPARTOKINASE"/>
    <property type="match status" value="1"/>
</dbReference>
<evidence type="ECO:0000256" key="8">
    <source>
        <dbReference type="ARBA" id="ARBA00010046"/>
    </source>
</evidence>
<dbReference type="Gene3D" id="3.30.360.10">
    <property type="entry name" value="Dihydrodipicolinate Reductase, domain 2"/>
    <property type="match status" value="1"/>
</dbReference>
<evidence type="ECO:0000256" key="11">
    <source>
        <dbReference type="ARBA" id="ARBA00022697"/>
    </source>
</evidence>
<evidence type="ECO:0000256" key="13">
    <source>
        <dbReference type="ARBA" id="ARBA00022741"/>
    </source>
</evidence>
<keyword evidence="10" id="KW-0808">Transferase</keyword>
<dbReference type="UniPathway" id="UPA00051">
    <property type="reaction ID" value="UER00462"/>
</dbReference>
<dbReference type="KEGG" id="kpd:CW740_04800"/>
<evidence type="ECO:0000256" key="20">
    <source>
        <dbReference type="ARBA" id="ARBA00023167"/>
    </source>
</evidence>
<keyword evidence="12" id="KW-0479">Metal-binding</keyword>
<dbReference type="GO" id="GO:0009088">
    <property type="term" value="P:threonine biosynthetic process"/>
    <property type="evidence" value="ECO:0007669"/>
    <property type="project" value="UniProtKB-UniPathway"/>
</dbReference>
<evidence type="ECO:0000313" key="26">
    <source>
        <dbReference type="EMBL" id="AUD78608.1"/>
    </source>
</evidence>
<dbReference type="NCBIfam" id="NF007003">
    <property type="entry name" value="PRK09466.1"/>
    <property type="match status" value="1"/>
</dbReference>
<keyword evidence="19" id="KW-0915">Sodium</keyword>
<evidence type="ECO:0000256" key="4">
    <source>
        <dbReference type="ARBA" id="ARBA00005056"/>
    </source>
</evidence>
<keyword evidence="21" id="KW-0511">Multifunctional enzyme</keyword>
<dbReference type="OrthoDB" id="9799110at2"/>
<dbReference type="NCBIfam" id="TIGR00657">
    <property type="entry name" value="asp_kinases"/>
    <property type="match status" value="1"/>
</dbReference>
<evidence type="ECO:0000256" key="12">
    <source>
        <dbReference type="ARBA" id="ARBA00022723"/>
    </source>
</evidence>
<dbReference type="Pfam" id="PF00696">
    <property type="entry name" value="AA_kinase"/>
    <property type="match status" value="1"/>
</dbReference>
<dbReference type="GO" id="GO:0009086">
    <property type="term" value="P:methionine biosynthetic process"/>
    <property type="evidence" value="ECO:0007669"/>
    <property type="project" value="UniProtKB-KW"/>
</dbReference>
<dbReference type="Proteomes" id="UP000232693">
    <property type="component" value="Chromosome"/>
</dbReference>
<proteinExistence type="inferred from homology"/>
<accession>A0A2K9B109</accession>
<evidence type="ECO:0000256" key="10">
    <source>
        <dbReference type="ARBA" id="ARBA00022679"/>
    </source>
</evidence>
<dbReference type="InterPro" id="IPR001048">
    <property type="entry name" value="Asp/Glu/Uridylate_kinase"/>
</dbReference>
<dbReference type="GO" id="GO:0046872">
    <property type="term" value="F:metal ion binding"/>
    <property type="evidence" value="ECO:0007669"/>
    <property type="project" value="UniProtKB-KW"/>
</dbReference>
<gene>
    <name evidence="26" type="ORF">CW740_04800</name>
</gene>
<dbReference type="InterPro" id="IPR036393">
    <property type="entry name" value="AceGlu_kinase-like_sf"/>
</dbReference>
<keyword evidence="20" id="KW-0486">Methionine biosynthesis</keyword>
<evidence type="ECO:0000256" key="3">
    <source>
        <dbReference type="ARBA" id="ARBA00004986"/>
    </source>
</evidence>
<dbReference type="FunFam" id="3.30.360.10:FF:000006">
    <property type="entry name" value="Bifunctional aspartokinase/homoserine dehydrogenase"/>
    <property type="match status" value="1"/>
</dbReference>
<dbReference type="Gene3D" id="3.40.50.720">
    <property type="entry name" value="NAD(P)-binding Rossmann-like Domain"/>
    <property type="match status" value="1"/>
</dbReference>
<evidence type="ECO:0000256" key="5">
    <source>
        <dbReference type="ARBA" id="ARBA00005062"/>
    </source>
</evidence>
<dbReference type="InterPro" id="IPR018042">
    <property type="entry name" value="Aspartate_kinase_CS"/>
</dbReference>
<dbReference type="GO" id="GO:0005524">
    <property type="term" value="F:ATP binding"/>
    <property type="evidence" value="ECO:0007669"/>
    <property type="project" value="UniProtKB-KW"/>
</dbReference>
<protein>
    <submittedName>
        <fullName evidence="26">Aspartate kinase</fullName>
    </submittedName>
</protein>
<keyword evidence="16" id="KW-0521">NADP</keyword>
<keyword evidence="17" id="KW-0560">Oxidoreductase</keyword>
<dbReference type="InterPro" id="IPR001342">
    <property type="entry name" value="HDH_cat"/>
</dbReference>
<dbReference type="InterPro" id="IPR005106">
    <property type="entry name" value="Asp/hSer_DH_NAD-bd"/>
</dbReference>
<comment type="pathway">
    <text evidence="4">Amino-acid biosynthesis; L-threonine biosynthesis; L-threonine from L-aspartate: step 3/5.</text>
</comment>
<evidence type="ECO:0000256" key="16">
    <source>
        <dbReference type="ARBA" id="ARBA00022857"/>
    </source>
</evidence>
<evidence type="ECO:0000256" key="24">
    <source>
        <dbReference type="ARBA" id="ARBA00048841"/>
    </source>
</evidence>
<evidence type="ECO:0000256" key="23">
    <source>
        <dbReference type="ARBA" id="ARBA00048561"/>
    </source>
</evidence>
<comment type="similarity">
    <text evidence="7">In the C-terminal section; belongs to the homoserine dehydrogenase family.</text>
</comment>
<dbReference type="Gene3D" id="3.30.2130.10">
    <property type="entry name" value="VC0802-like"/>
    <property type="match status" value="1"/>
</dbReference>
<evidence type="ECO:0000256" key="21">
    <source>
        <dbReference type="ARBA" id="ARBA00023268"/>
    </source>
</evidence>
<dbReference type="Pfam" id="PF03447">
    <property type="entry name" value="NAD_binding_3"/>
    <property type="match status" value="1"/>
</dbReference>
<dbReference type="EMBL" id="CP025120">
    <property type="protein sequence ID" value="AUD78608.1"/>
    <property type="molecule type" value="Genomic_DNA"/>
</dbReference>
<comment type="pathway">
    <text evidence="3">Amino-acid biosynthesis; L-methionine biosynthesis via de novo pathway; L-homoserine from L-aspartate: step 1/3.</text>
</comment>
<dbReference type="GO" id="GO:0009090">
    <property type="term" value="P:homoserine biosynthetic process"/>
    <property type="evidence" value="ECO:0007669"/>
    <property type="project" value="UniProtKB-ARBA"/>
</dbReference>
<comment type="catalytic activity">
    <reaction evidence="25">
        <text>L-homoserine + NAD(+) = L-aspartate 4-semialdehyde + NADH + H(+)</text>
        <dbReference type="Rhea" id="RHEA:15757"/>
        <dbReference type="ChEBI" id="CHEBI:15378"/>
        <dbReference type="ChEBI" id="CHEBI:57476"/>
        <dbReference type="ChEBI" id="CHEBI:57540"/>
        <dbReference type="ChEBI" id="CHEBI:57945"/>
        <dbReference type="ChEBI" id="CHEBI:537519"/>
        <dbReference type="EC" id="1.1.1.3"/>
    </reaction>
    <physiologicalReaction direction="right-to-left" evidence="25">
        <dbReference type="Rhea" id="RHEA:15759"/>
    </physiologicalReaction>
</comment>
<keyword evidence="15" id="KW-0067">ATP-binding</keyword>
<dbReference type="InterPro" id="IPR042199">
    <property type="entry name" value="AsparK_Bifunc_asparK/hSer_DH"/>
</dbReference>
<comment type="similarity">
    <text evidence="8">In the N-terminal section; belongs to the aspartokinase family.</text>
</comment>
<dbReference type="AlphaFoldDB" id="A0A2K9B109"/>
<evidence type="ECO:0000256" key="25">
    <source>
        <dbReference type="ARBA" id="ARBA00049031"/>
    </source>
</evidence>
<dbReference type="InterPro" id="IPR011147">
    <property type="entry name" value="Bifunc_Aspkin/hSer_DH"/>
</dbReference>
<keyword evidence="11" id="KW-0791">Threonine biosynthesis</keyword>
<dbReference type="InterPro" id="IPR001341">
    <property type="entry name" value="Asp_kinase"/>
</dbReference>
<evidence type="ECO:0000256" key="15">
    <source>
        <dbReference type="ARBA" id="ARBA00022840"/>
    </source>
</evidence>